<evidence type="ECO:0000313" key="6">
    <source>
        <dbReference type="Proteomes" id="UP001151002"/>
    </source>
</evidence>
<protein>
    <submittedName>
        <fullName evidence="5">Hsp70 family protein</fullName>
    </submittedName>
</protein>
<dbReference type="InterPro" id="IPR013126">
    <property type="entry name" value="Hsp_70_fam"/>
</dbReference>
<feature type="transmembrane region" description="Helical" evidence="4">
    <location>
        <begin position="474"/>
        <end position="498"/>
    </location>
</feature>
<proteinExistence type="predicted"/>
<dbReference type="Proteomes" id="UP001151002">
    <property type="component" value="Unassembled WGS sequence"/>
</dbReference>
<organism evidence="5 6">
    <name type="scientific">Paractinoplanes pyxinae</name>
    <dbReference type="NCBI Taxonomy" id="2997416"/>
    <lineage>
        <taxon>Bacteria</taxon>
        <taxon>Bacillati</taxon>
        <taxon>Actinomycetota</taxon>
        <taxon>Actinomycetes</taxon>
        <taxon>Micromonosporales</taxon>
        <taxon>Micromonosporaceae</taxon>
        <taxon>Paractinoplanes</taxon>
    </lineage>
</organism>
<keyword evidence="3" id="KW-0143">Chaperone</keyword>
<keyword evidence="4" id="KW-1133">Transmembrane helix</keyword>
<reference evidence="5" key="1">
    <citation type="submission" date="2022-11" db="EMBL/GenBank/DDBJ databases">
        <authorList>
            <person name="Somphong A."/>
            <person name="Phongsopitanun W."/>
        </authorList>
    </citation>
    <scope>NUCLEOTIDE SEQUENCE</scope>
    <source>
        <strain evidence="5">Pm04-4</strain>
    </source>
</reference>
<feature type="transmembrane region" description="Helical" evidence="4">
    <location>
        <begin position="510"/>
        <end position="527"/>
    </location>
</feature>
<dbReference type="Gene3D" id="3.30.420.40">
    <property type="match status" value="2"/>
</dbReference>
<evidence type="ECO:0000256" key="4">
    <source>
        <dbReference type="SAM" id="Phobius"/>
    </source>
</evidence>
<keyword evidence="6" id="KW-1185">Reference proteome</keyword>
<evidence type="ECO:0000256" key="3">
    <source>
        <dbReference type="ARBA" id="ARBA00023186"/>
    </source>
</evidence>
<evidence type="ECO:0000313" key="5">
    <source>
        <dbReference type="EMBL" id="MCY1144002.1"/>
    </source>
</evidence>
<keyword evidence="4" id="KW-0812">Transmembrane</keyword>
<accession>A0ABT4BBY9</accession>
<name>A0ABT4BBY9_9ACTN</name>
<keyword evidence="4" id="KW-0472">Membrane</keyword>
<gene>
    <name evidence="5" type="ORF">OWR29_38915</name>
</gene>
<evidence type="ECO:0000256" key="2">
    <source>
        <dbReference type="ARBA" id="ARBA00022840"/>
    </source>
</evidence>
<dbReference type="InterPro" id="IPR043129">
    <property type="entry name" value="ATPase_NBD"/>
</dbReference>
<feature type="transmembrane region" description="Helical" evidence="4">
    <location>
        <begin position="539"/>
        <end position="569"/>
    </location>
</feature>
<dbReference type="SUPFAM" id="SSF53067">
    <property type="entry name" value="Actin-like ATPase domain"/>
    <property type="match status" value="2"/>
</dbReference>
<keyword evidence="1" id="KW-0547">Nucleotide-binding</keyword>
<feature type="transmembrane region" description="Helical" evidence="4">
    <location>
        <begin position="443"/>
        <end position="462"/>
    </location>
</feature>
<sequence length="583" mass="59456">MLPFGGAGELSSAVHVAGSIVLIGAAAWQQAGIEPDGFVVSPLRAGTGQVRAGGRDVEVADLVTATLRHVGAEAAQVTGEPISQVRLVVPSGWGPQRRNWLRRAAGNAGLPVIAVVAAPVAALHAVAGASRPGQVVLVIDVGNGCETTVLQYDADGLSVLSVLTDPDAGGNRIDQALLAATGAGSLDDLPVPQRWPALAAVRTAQQALEHHPAVTVPLPGGQPPAAVSVALLREVAQPTAERVATLATEALGNADLSVDRVHAVYAIGGACPPLVDVVAAKLGALPQVLDRPASAAVLGAAQVTSVPARDVRAPALPPLRRLVSLSLPALVSLVLYAHFVFSAEFYNGTPQSPRPYFYVLAAWGELTVASVLAVVALLQAAPVLTAVRHEQQAARSGGDRLPNQSLTSGLGAAIAGGVAVASLYAVVAAVYMGQPTTALLKWALVPVLPVTAAALVLLALVWRHRRPPERGWDPLLSFPVSSVLAGAAGSAALALSWHGRLSALDGWSDLLAAAGALLVAVALACTVTRHAGLRVAVSVLLSLLLLIISRAGPSVPAVVYAVAVAAWWAQRAWTVLRLPVVPG</sequence>
<dbReference type="RefSeq" id="WP_267568556.1">
    <property type="nucleotide sequence ID" value="NZ_JAPNTZ010000018.1"/>
</dbReference>
<dbReference type="Gene3D" id="3.90.640.10">
    <property type="entry name" value="Actin, Chain A, domain 4"/>
    <property type="match status" value="1"/>
</dbReference>
<evidence type="ECO:0000256" key="1">
    <source>
        <dbReference type="ARBA" id="ARBA00022741"/>
    </source>
</evidence>
<keyword evidence="2" id="KW-0067">ATP-binding</keyword>
<feature type="transmembrane region" description="Helical" evidence="4">
    <location>
        <begin position="408"/>
        <end position="431"/>
    </location>
</feature>
<dbReference type="EMBL" id="JAPNTZ010000018">
    <property type="protein sequence ID" value="MCY1144002.1"/>
    <property type="molecule type" value="Genomic_DNA"/>
</dbReference>
<dbReference type="Pfam" id="PF00012">
    <property type="entry name" value="HSP70"/>
    <property type="match status" value="1"/>
</dbReference>
<feature type="transmembrane region" description="Helical" evidence="4">
    <location>
        <begin position="322"/>
        <end position="341"/>
    </location>
</feature>
<feature type="transmembrane region" description="Helical" evidence="4">
    <location>
        <begin position="361"/>
        <end position="387"/>
    </location>
</feature>
<comment type="caution">
    <text evidence="5">The sequence shown here is derived from an EMBL/GenBank/DDBJ whole genome shotgun (WGS) entry which is preliminary data.</text>
</comment>